<dbReference type="InterPro" id="IPR014757">
    <property type="entry name" value="Tscrpt_reg_IclR_C"/>
</dbReference>
<dbReference type="InterPro" id="IPR036388">
    <property type="entry name" value="WH-like_DNA-bd_sf"/>
</dbReference>
<keyword evidence="1" id="KW-0805">Transcription regulation</keyword>
<evidence type="ECO:0000313" key="7">
    <source>
        <dbReference type="Proteomes" id="UP000663981"/>
    </source>
</evidence>
<evidence type="ECO:0000313" key="6">
    <source>
        <dbReference type="EMBL" id="MBO1514904.1"/>
    </source>
</evidence>
<dbReference type="Proteomes" id="UP000663981">
    <property type="component" value="Unassembled WGS sequence"/>
</dbReference>
<proteinExistence type="predicted"/>
<feature type="domain" description="HTH iclR-type" evidence="4">
    <location>
        <begin position="4"/>
        <end position="66"/>
    </location>
</feature>
<dbReference type="SUPFAM" id="SSF46785">
    <property type="entry name" value="Winged helix' DNA-binding domain"/>
    <property type="match status" value="1"/>
</dbReference>
<dbReference type="EMBL" id="JAGDEL010000027">
    <property type="protein sequence ID" value="MBO1514904.1"/>
    <property type="molecule type" value="Genomic_DNA"/>
</dbReference>
<dbReference type="PANTHER" id="PTHR30136">
    <property type="entry name" value="HELIX-TURN-HELIX TRANSCRIPTIONAL REGULATOR, ICLR FAMILY"/>
    <property type="match status" value="1"/>
</dbReference>
<feature type="domain" description="IclR-ED" evidence="5">
    <location>
        <begin position="67"/>
        <end position="232"/>
    </location>
</feature>
<dbReference type="Pfam" id="PF01614">
    <property type="entry name" value="IclR_C"/>
    <property type="match status" value="2"/>
</dbReference>
<dbReference type="InterPro" id="IPR036390">
    <property type="entry name" value="WH_DNA-bd_sf"/>
</dbReference>
<dbReference type="PROSITE" id="PS51077">
    <property type="entry name" value="HTH_ICLR"/>
    <property type="match status" value="1"/>
</dbReference>
<keyword evidence="7" id="KW-1185">Reference proteome</keyword>
<evidence type="ECO:0000259" key="4">
    <source>
        <dbReference type="PROSITE" id="PS51077"/>
    </source>
</evidence>
<reference evidence="6 7" key="1">
    <citation type="submission" date="2021-03" db="EMBL/GenBank/DDBJ databases">
        <title>Whole genome sequence of Metabacillus bambusae BG109.</title>
        <authorList>
            <person name="Jeong J.W."/>
        </authorList>
    </citation>
    <scope>NUCLEOTIDE SEQUENCE [LARGE SCALE GENOMIC DNA]</scope>
    <source>
        <strain evidence="6 7">BG109</strain>
    </source>
</reference>
<dbReference type="Gene3D" id="1.10.10.10">
    <property type="entry name" value="Winged helix-like DNA-binding domain superfamily/Winged helix DNA-binding domain"/>
    <property type="match status" value="1"/>
</dbReference>
<dbReference type="InterPro" id="IPR005471">
    <property type="entry name" value="Tscrpt_reg_IclR_N"/>
</dbReference>
<organism evidence="6 7">
    <name type="scientific">Metabacillus bambusae</name>
    <dbReference type="NCBI Taxonomy" id="2795218"/>
    <lineage>
        <taxon>Bacteria</taxon>
        <taxon>Bacillati</taxon>
        <taxon>Bacillota</taxon>
        <taxon>Bacilli</taxon>
        <taxon>Bacillales</taxon>
        <taxon>Bacillaceae</taxon>
        <taxon>Metabacillus</taxon>
    </lineage>
</organism>
<dbReference type="PROSITE" id="PS51078">
    <property type="entry name" value="ICLR_ED"/>
    <property type="match status" value="1"/>
</dbReference>
<dbReference type="RefSeq" id="WP_207981803.1">
    <property type="nucleotide sequence ID" value="NZ_JAGDEL010000027.1"/>
</dbReference>
<evidence type="ECO:0000256" key="3">
    <source>
        <dbReference type="ARBA" id="ARBA00023163"/>
    </source>
</evidence>
<dbReference type="Gene3D" id="3.30.450.40">
    <property type="match status" value="2"/>
</dbReference>
<dbReference type="PANTHER" id="PTHR30136:SF35">
    <property type="entry name" value="HTH-TYPE TRANSCRIPTIONAL REGULATOR RV1719"/>
    <property type="match status" value="1"/>
</dbReference>
<evidence type="ECO:0000256" key="2">
    <source>
        <dbReference type="ARBA" id="ARBA00023125"/>
    </source>
</evidence>
<name>A0ABS3N9D0_9BACI</name>
<dbReference type="InterPro" id="IPR029016">
    <property type="entry name" value="GAF-like_dom_sf"/>
</dbReference>
<accession>A0ABS3N9D0</accession>
<dbReference type="Pfam" id="PF09339">
    <property type="entry name" value="HTH_IclR"/>
    <property type="match status" value="1"/>
</dbReference>
<sequence>MENVRSVERALELLECFSEVHEEIGLSELSRSLALPKATVLRLARTLQSKGYLFQNDENHTYRLGSKVLGLSNVFLTNLDFRKVALPFMKGLRDKTQETVALFVVSDNKRMCVERVESHHTLQPAIRIGEHVSLERGSASKLLVVYQKISPFIESIDPEEIQQIFNQGFAASIEEREQGLASISAPIYNNKGQTIAALCITGSAFRFTKEKIENHINEILATAKQISYQLGYLD</sequence>
<keyword evidence="3" id="KW-0804">Transcription</keyword>
<comment type="caution">
    <text evidence="6">The sequence shown here is derived from an EMBL/GenBank/DDBJ whole genome shotgun (WGS) entry which is preliminary data.</text>
</comment>
<evidence type="ECO:0000259" key="5">
    <source>
        <dbReference type="PROSITE" id="PS51078"/>
    </source>
</evidence>
<dbReference type="InterPro" id="IPR050707">
    <property type="entry name" value="HTH_MetabolicPath_Reg"/>
</dbReference>
<dbReference type="SUPFAM" id="SSF55781">
    <property type="entry name" value="GAF domain-like"/>
    <property type="match status" value="1"/>
</dbReference>
<dbReference type="SMART" id="SM00346">
    <property type="entry name" value="HTH_ICLR"/>
    <property type="match status" value="1"/>
</dbReference>
<gene>
    <name evidence="6" type="ORF">I7822_25060</name>
</gene>
<protein>
    <submittedName>
        <fullName evidence="6">IclR family transcriptional regulator</fullName>
    </submittedName>
</protein>
<keyword evidence="2" id="KW-0238">DNA-binding</keyword>
<evidence type="ECO:0000256" key="1">
    <source>
        <dbReference type="ARBA" id="ARBA00023015"/>
    </source>
</evidence>